<comment type="caution">
    <text evidence="3">The sequence shown here is derived from an EMBL/GenBank/DDBJ whole genome shotgun (WGS) entry which is preliminary data.</text>
</comment>
<name>A0ABV7L5I6_9PROT</name>
<dbReference type="CDD" id="cd06558">
    <property type="entry name" value="crotonase-like"/>
    <property type="match status" value="1"/>
</dbReference>
<dbReference type="PANTHER" id="PTHR11941:SF54">
    <property type="entry name" value="ENOYL-COA HYDRATASE, MITOCHONDRIAL"/>
    <property type="match status" value="1"/>
</dbReference>
<keyword evidence="2" id="KW-0456">Lyase</keyword>
<dbReference type="InterPro" id="IPR001753">
    <property type="entry name" value="Enoyl-CoA_hydra/iso"/>
</dbReference>
<dbReference type="PANTHER" id="PTHR11941">
    <property type="entry name" value="ENOYL-COA HYDRATASE-RELATED"/>
    <property type="match status" value="1"/>
</dbReference>
<dbReference type="InterPro" id="IPR014748">
    <property type="entry name" value="Enoyl-CoA_hydra_C"/>
</dbReference>
<dbReference type="EMBL" id="JBHRTR010000034">
    <property type="protein sequence ID" value="MFC3229656.1"/>
    <property type="molecule type" value="Genomic_DNA"/>
</dbReference>
<comment type="similarity">
    <text evidence="1">Belongs to the enoyl-CoA hydratase/isomerase family.</text>
</comment>
<protein>
    <submittedName>
        <fullName evidence="3">Crotonase/enoyl-CoA hydratase family protein</fullName>
    </submittedName>
</protein>
<dbReference type="Pfam" id="PF00378">
    <property type="entry name" value="ECH_1"/>
    <property type="match status" value="1"/>
</dbReference>
<dbReference type="SUPFAM" id="SSF52096">
    <property type="entry name" value="ClpP/crotonase"/>
    <property type="match status" value="1"/>
</dbReference>
<evidence type="ECO:0000256" key="2">
    <source>
        <dbReference type="ARBA" id="ARBA00023239"/>
    </source>
</evidence>
<evidence type="ECO:0000313" key="4">
    <source>
        <dbReference type="Proteomes" id="UP001595528"/>
    </source>
</evidence>
<evidence type="ECO:0000256" key="1">
    <source>
        <dbReference type="ARBA" id="ARBA00005254"/>
    </source>
</evidence>
<reference evidence="4" key="1">
    <citation type="journal article" date="2019" name="Int. J. Syst. Evol. Microbiol.">
        <title>The Global Catalogue of Microorganisms (GCM) 10K type strain sequencing project: providing services to taxonomists for standard genome sequencing and annotation.</title>
        <authorList>
            <consortium name="The Broad Institute Genomics Platform"/>
            <consortium name="The Broad Institute Genome Sequencing Center for Infectious Disease"/>
            <person name="Wu L."/>
            <person name="Ma J."/>
        </authorList>
    </citation>
    <scope>NUCLEOTIDE SEQUENCE [LARGE SCALE GENOMIC DNA]</scope>
    <source>
        <strain evidence="4">KCTC 42964</strain>
    </source>
</reference>
<dbReference type="InterPro" id="IPR029045">
    <property type="entry name" value="ClpP/crotonase-like_dom_sf"/>
</dbReference>
<dbReference type="Gene3D" id="3.90.226.10">
    <property type="entry name" value="2-enoyl-CoA Hydratase, Chain A, domain 1"/>
    <property type="match status" value="1"/>
</dbReference>
<gene>
    <name evidence="3" type="ORF">ACFOGJ_20575</name>
</gene>
<keyword evidence="4" id="KW-1185">Reference proteome</keyword>
<dbReference type="Gene3D" id="1.10.12.10">
    <property type="entry name" value="Lyase 2-enoyl-coa Hydratase, Chain A, domain 2"/>
    <property type="match status" value="1"/>
</dbReference>
<evidence type="ECO:0000313" key="3">
    <source>
        <dbReference type="EMBL" id="MFC3229656.1"/>
    </source>
</evidence>
<accession>A0ABV7L5I6</accession>
<dbReference type="NCBIfam" id="NF004634">
    <property type="entry name" value="PRK05980.1"/>
    <property type="match status" value="1"/>
</dbReference>
<dbReference type="RefSeq" id="WP_379904067.1">
    <property type="nucleotide sequence ID" value="NZ_JBHRTR010000034.1"/>
</dbReference>
<proteinExistence type="inferred from homology"/>
<sequence>MTDGLRFDRDGAIALLTLDRPHHLNAIDFATIDRLQAALEEIEREPALRVAILTGAGDRAFCAGADIHDFAPIVRAGPEAALRDFVRRGQALTARIESFPKPVIVAVNGLAFGGGCEITEAAPLAIASDRASFAKSEIRLGFAPPYGGTQRLPRLVGRKRALEMLLTAEPIGAAQAQAIGLVNRVVPHETLLPAARDLALRIAAMSPLAVAACLTSVTRGLNLPIDEGLAVEAAQFARMAATADIREGIDAFLEKRGPIFEGR</sequence>
<organism evidence="3 4">
    <name type="scientific">Marinibaculum pumilum</name>
    <dbReference type="NCBI Taxonomy" id="1766165"/>
    <lineage>
        <taxon>Bacteria</taxon>
        <taxon>Pseudomonadati</taxon>
        <taxon>Pseudomonadota</taxon>
        <taxon>Alphaproteobacteria</taxon>
        <taxon>Rhodospirillales</taxon>
        <taxon>Rhodospirillaceae</taxon>
        <taxon>Marinibaculum</taxon>
    </lineage>
</organism>
<dbReference type="Proteomes" id="UP001595528">
    <property type="component" value="Unassembled WGS sequence"/>
</dbReference>